<organism evidence="1 2">
    <name type="scientific">Clostridium cellulovorans (strain ATCC 35296 / DSM 3052 / OCM 3 / 743B)</name>
    <dbReference type="NCBI Taxonomy" id="573061"/>
    <lineage>
        <taxon>Bacteria</taxon>
        <taxon>Bacillati</taxon>
        <taxon>Bacillota</taxon>
        <taxon>Clostridia</taxon>
        <taxon>Eubacteriales</taxon>
        <taxon>Clostridiaceae</taxon>
        <taxon>Clostridium</taxon>
    </lineage>
</organism>
<dbReference type="EMBL" id="CP002160">
    <property type="protein sequence ID" value="ADL52983.1"/>
    <property type="molecule type" value="Genomic_DNA"/>
</dbReference>
<dbReference type="OrthoDB" id="1077683at2"/>
<gene>
    <name evidence="1" type="ordered locus">Clocel_3302</name>
</gene>
<dbReference type="Proteomes" id="UP000002730">
    <property type="component" value="Chromosome"/>
</dbReference>
<evidence type="ECO:0000313" key="1">
    <source>
        <dbReference type="EMBL" id="ADL52983.1"/>
    </source>
</evidence>
<dbReference type="RefSeq" id="WP_010073375.1">
    <property type="nucleotide sequence ID" value="NC_014393.1"/>
</dbReference>
<dbReference type="AlphaFoldDB" id="D9SV08"/>
<reference evidence="1 2" key="1">
    <citation type="submission" date="2010-08" db="EMBL/GenBank/DDBJ databases">
        <title>Complete sequence of Clostridium cellulovorans 743B.</title>
        <authorList>
            <consortium name="US DOE Joint Genome Institute"/>
            <person name="Lucas S."/>
            <person name="Copeland A."/>
            <person name="Lapidus A."/>
            <person name="Cheng J.-F."/>
            <person name="Bruce D."/>
            <person name="Goodwin L."/>
            <person name="Pitluck S."/>
            <person name="Chertkov O."/>
            <person name="Detter J.C."/>
            <person name="Han C."/>
            <person name="Tapia R."/>
            <person name="Land M."/>
            <person name="Hauser L."/>
            <person name="Chang Y.-J."/>
            <person name="Jeffries C."/>
            <person name="Kyrpides N."/>
            <person name="Ivanova N."/>
            <person name="Mikhailova N."/>
            <person name="Hemme C.L."/>
            <person name="Woyke T."/>
        </authorList>
    </citation>
    <scope>NUCLEOTIDE SEQUENCE [LARGE SCALE GENOMIC DNA]</scope>
    <source>
        <strain evidence="2">ATCC 35296 / DSM 3052 / OCM 3 / 743B</strain>
    </source>
</reference>
<accession>D9SV08</accession>
<keyword evidence="2" id="KW-1185">Reference proteome</keyword>
<dbReference type="KEGG" id="ccb:Clocel_3302"/>
<protein>
    <submittedName>
        <fullName evidence="1">Uncharacterized protein</fullName>
    </submittedName>
</protein>
<proteinExistence type="predicted"/>
<name>D9SV08_CLOC7</name>
<dbReference type="HOGENOM" id="CLU_2896055_0_0_9"/>
<evidence type="ECO:0000313" key="2">
    <source>
        <dbReference type="Proteomes" id="UP000002730"/>
    </source>
</evidence>
<sequence>MVINGKVGDGSAMHTLVLVTDSGETLQVSIDDATKINCPNGLFIGEKVSVDVPLVATSITSV</sequence>